<comment type="caution">
    <text evidence="1">The sequence shown here is derived from an EMBL/GenBank/DDBJ whole genome shotgun (WGS) entry which is preliminary data.</text>
</comment>
<proteinExistence type="predicted"/>
<accession>A0AC61L1V7</accession>
<dbReference type="Proteomes" id="UP000248329">
    <property type="component" value="Unassembled WGS sequence"/>
</dbReference>
<evidence type="ECO:0000313" key="2">
    <source>
        <dbReference type="Proteomes" id="UP000248329"/>
    </source>
</evidence>
<gene>
    <name evidence="1" type="ORF">C4B59_09615</name>
</gene>
<reference evidence="1" key="1">
    <citation type="submission" date="2018-01" db="EMBL/GenBank/DDBJ databases">
        <authorList>
            <person name="Krukenberg V."/>
        </authorList>
    </citation>
    <scope>NUCLEOTIDE SEQUENCE</scope>
    <source>
        <strain evidence="1">E20ANME2</strain>
    </source>
</reference>
<sequence>MNHSNHNTVTTKNHICIAVDLLCMAVLLIGAGNAGSALLDDVCERGAGKNPRIVICPKVPFKHIKNKEQYRLTDKGFFGSGDEVVGRSDFKDTEASASAMDSYDAVLLELLNKKAEGVDAAIIFLGLGGITGSGIAPTIARTLSDLDVPAMVFGVLPAPVGVETRARYENVCYAIEGLKKYTDAFLLMDNQRIAYTDNIESMYPPYNQYAAVVISDILSGSDPKTSTATSIRVRDMISNMSLASGGFSVFGRTSILSKDLLHYFIPVGGHKPVDVPTMIGVTIEKMSMNADTRVARKSTALFRVPSWYMKDANAIDTRSIERFQEENSSEGHYLGISLTKRSLVTLMMLFTYRYSDLPRLCEIRDGAL</sequence>
<protein>
    <submittedName>
        <fullName evidence="1">Uncharacterized protein</fullName>
    </submittedName>
</protein>
<name>A0AC61L1V7_9EURY</name>
<evidence type="ECO:0000313" key="1">
    <source>
        <dbReference type="EMBL" id="PXF60207.1"/>
    </source>
</evidence>
<dbReference type="EMBL" id="PQXF01000018">
    <property type="protein sequence ID" value="PXF60207.1"/>
    <property type="molecule type" value="Genomic_DNA"/>
</dbReference>
<organism evidence="1 2">
    <name type="scientific">Candidatus Methanogaster sp</name>
    <dbReference type="NCBI Taxonomy" id="3386292"/>
    <lineage>
        <taxon>Archaea</taxon>
        <taxon>Methanobacteriati</taxon>
        <taxon>Methanobacteriota</taxon>
        <taxon>Stenosarchaea group</taxon>
        <taxon>Methanomicrobia</taxon>
        <taxon>Methanosarcinales</taxon>
        <taxon>ANME-2 cluster</taxon>
        <taxon>Candidatus Methanogasteraceae</taxon>
        <taxon>Candidatus Methanogaster</taxon>
    </lineage>
</organism>